<accession>A0ABC8RD88</accession>
<keyword evidence="1" id="KW-0812">Transmembrane</keyword>
<evidence type="ECO:0000313" key="2">
    <source>
        <dbReference type="EMBL" id="CAK9142919.1"/>
    </source>
</evidence>
<feature type="transmembrane region" description="Helical" evidence="1">
    <location>
        <begin position="88"/>
        <end position="113"/>
    </location>
</feature>
<reference evidence="2 3" key="1">
    <citation type="submission" date="2024-02" db="EMBL/GenBank/DDBJ databases">
        <authorList>
            <person name="Vignale AGUSTIN F."/>
            <person name="Sosa J E."/>
            <person name="Modenutti C."/>
        </authorList>
    </citation>
    <scope>NUCLEOTIDE SEQUENCE [LARGE SCALE GENOMIC DNA]</scope>
</reference>
<comment type="caution">
    <text evidence="2">The sequence shown here is derived from an EMBL/GenBank/DDBJ whole genome shotgun (WGS) entry which is preliminary data.</text>
</comment>
<keyword evidence="1" id="KW-1133">Transmembrane helix</keyword>
<name>A0ABC8RD88_9AQUA</name>
<keyword evidence="1" id="KW-0472">Membrane</keyword>
<proteinExistence type="predicted"/>
<evidence type="ECO:0000256" key="1">
    <source>
        <dbReference type="SAM" id="Phobius"/>
    </source>
</evidence>
<evidence type="ECO:0000313" key="3">
    <source>
        <dbReference type="Proteomes" id="UP001642360"/>
    </source>
</evidence>
<dbReference type="EMBL" id="CAUOFW020001264">
    <property type="protein sequence ID" value="CAK9142919.1"/>
    <property type="molecule type" value="Genomic_DNA"/>
</dbReference>
<dbReference type="AlphaFoldDB" id="A0ABC8RD88"/>
<keyword evidence="3" id="KW-1185">Reference proteome</keyword>
<dbReference type="Proteomes" id="UP001642360">
    <property type="component" value="Unassembled WGS sequence"/>
</dbReference>
<gene>
    <name evidence="2" type="ORF">ILEXP_LOCUS10613</name>
</gene>
<protein>
    <submittedName>
        <fullName evidence="2">Uncharacterized protein</fullName>
    </submittedName>
</protein>
<sequence length="132" mass="14155">MSLDNIEPWSSRFIKVTSEHLAIEPRLVPCQRPFPSKAEYFIKFPKLSPTLIDNGGVGDEGISGMAAAMAVGWTSSGATQLAFISSNLAFVAVNFWSASSILLMALASTSLLLSSSEVKASTFQIRLAMLLV</sequence>
<organism evidence="2 3">
    <name type="scientific">Ilex paraguariensis</name>
    <name type="common">yerba mate</name>
    <dbReference type="NCBI Taxonomy" id="185542"/>
    <lineage>
        <taxon>Eukaryota</taxon>
        <taxon>Viridiplantae</taxon>
        <taxon>Streptophyta</taxon>
        <taxon>Embryophyta</taxon>
        <taxon>Tracheophyta</taxon>
        <taxon>Spermatophyta</taxon>
        <taxon>Magnoliopsida</taxon>
        <taxon>eudicotyledons</taxon>
        <taxon>Gunneridae</taxon>
        <taxon>Pentapetalae</taxon>
        <taxon>asterids</taxon>
        <taxon>campanulids</taxon>
        <taxon>Aquifoliales</taxon>
        <taxon>Aquifoliaceae</taxon>
        <taxon>Ilex</taxon>
    </lineage>
</organism>